<accession>A0A1V6MYJ3</accession>
<keyword evidence="1" id="KW-0233">DNA recombination</keyword>
<dbReference type="GO" id="GO:0006310">
    <property type="term" value="P:DNA recombination"/>
    <property type="evidence" value="ECO:0007669"/>
    <property type="project" value="UniProtKB-KW"/>
</dbReference>
<dbReference type="RefSeq" id="WP_094102591.1">
    <property type="nucleotide sequence ID" value="NZ_MPOH02000005.1"/>
</dbReference>
<feature type="domain" description="Tyr recombinase" evidence="2">
    <location>
        <begin position="198"/>
        <end position="373"/>
    </location>
</feature>
<reference evidence="4" key="1">
    <citation type="submission" date="2016-11" db="EMBL/GenBank/DDBJ databases">
        <authorList>
            <person name="Schniete J.K."/>
            <person name="Salih T."/>
            <person name="Algora Gallardo L."/>
            <person name="Martinez Fernandez S."/>
            <person name="Herron P.R."/>
        </authorList>
    </citation>
    <scope>NUCLEOTIDE SEQUENCE [LARGE SCALE GENOMIC DNA]</scope>
    <source>
        <strain evidence="4">DSM 41896</strain>
    </source>
</reference>
<dbReference type="OrthoDB" id="3216692at2"/>
<dbReference type="SUPFAM" id="SSF56349">
    <property type="entry name" value="DNA breaking-rejoining enzymes"/>
    <property type="match status" value="1"/>
</dbReference>
<proteinExistence type="predicted"/>
<name>A0A1V6MYJ3_9ACTN</name>
<dbReference type="STRING" id="114686.BM536_005245"/>
<gene>
    <name evidence="3" type="ORF">BM536_005245</name>
</gene>
<evidence type="ECO:0000313" key="4">
    <source>
        <dbReference type="Proteomes" id="UP000184286"/>
    </source>
</evidence>
<dbReference type="InterPro" id="IPR011010">
    <property type="entry name" value="DNA_brk_join_enz"/>
</dbReference>
<organism evidence="3 4">
    <name type="scientific">Streptomyces phaeoluteigriseus</name>
    <dbReference type="NCBI Taxonomy" id="114686"/>
    <lineage>
        <taxon>Bacteria</taxon>
        <taxon>Bacillati</taxon>
        <taxon>Actinomycetota</taxon>
        <taxon>Actinomycetes</taxon>
        <taxon>Kitasatosporales</taxon>
        <taxon>Streptomycetaceae</taxon>
        <taxon>Streptomyces</taxon>
        <taxon>Streptomyces aurantiacus group</taxon>
    </lineage>
</organism>
<dbReference type="InterPro" id="IPR002104">
    <property type="entry name" value="Integrase_catalytic"/>
</dbReference>
<dbReference type="EMBL" id="MPOH02000005">
    <property type="protein sequence ID" value="OQD57373.1"/>
    <property type="molecule type" value="Genomic_DNA"/>
</dbReference>
<dbReference type="AlphaFoldDB" id="A0A1V6MYJ3"/>
<dbReference type="Pfam" id="PF00589">
    <property type="entry name" value="Phage_integrase"/>
    <property type="match status" value="1"/>
</dbReference>
<sequence>MRTLLAWLGAEAPFSEQDVLGLAATFSPTATTHVLAFLRRQGLLCPVDPALQPEDALQEIHAERRRRASDLGSERRNRRHEAAIAAKLTVLPHPVATQVQAWVRAMRGQGRRRHRAADYTRIRRNLNIVLPVLEAWTAAGLNLRQITTEHIHTELDQRQGNQARALHHVLRSVFAALKQEKVLFHNPTTGISLTTAVPVPTPLPSDRLRGLLDALDSPRARLTVGLVAVHGVRPLEVTRLRLDDLNLRRRTLRIRRGEDHQHSVHLDTLTLDLLAAWLTERHRNWPLSPNPHLLITSHSAHHPAQPPLSYCALRAAFDQTGMLPKQLWTDRVLDEARHTADPVHLVRVFGIHPHTAVRYVHAAHPDKALAKIR</sequence>
<protein>
    <recommendedName>
        <fullName evidence="2">Tyr recombinase domain-containing protein</fullName>
    </recommendedName>
</protein>
<evidence type="ECO:0000259" key="2">
    <source>
        <dbReference type="PROSITE" id="PS51898"/>
    </source>
</evidence>
<dbReference type="Gene3D" id="1.10.443.10">
    <property type="entry name" value="Intergrase catalytic core"/>
    <property type="match status" value="1"/>
</dbReference>
<dbReference type="GO" id="GO:0015074">
    <property type="term" value="P:DNA integration"/>
    <property type="evidence" value="ECO:0007669"/>
    <property type="project" value="InterPro"/>
</dbReference>
<dbReference type="GO" id="GO:0003677">
    <property type="term" value="F:DNA binding"/>
    <property type="evidence" value="ECO:0007669"/>
    <property type="project" value="InterPro"/>
</dbReference>
<dbReference type="InterPro" id="IPR013762">
    <property type="entry name" value="Integrase-like_cat_sf"/>
</dbReference>
<reference evidence="3 4" key="2">
    <citation type="submission" date="2017-02" db="EMBL/GenBank/DDBJ databases">
        <title>Draft genome sequence of Streptomyces phaeoluteigriseus type strain DSM41896.</title>
        <authorList>
            <person name="Salih T.S."/>
            <person name="Algora Gallardo L."/>
            <person name="Melo Santos T."/>
            <person name="Filgueira Martinez S."/>
            <person name="Herron P.R."/>
        </authorList>
    </citation>
    <scope>NUCLEOTIDE SEQUENCE [LARGE SCALE GENOMIC DNA]</scope>
    <source>
        <strain evidence="3 4">DSM 41896</strain>
    </source>
</reference>
<evidence type="ECO:0000256" key="1">
    <source>
        <dbReference type="ARBA" id="ARBA00023172"/>
    </source>
</evidence>
<dbReference type="PROSITE" id="PS51898">
    <property type="entry name" value="TYR_RECOMBINASE"/>
    <property type="match status" value="1"/>
</dbReference>
<dbReference type="Proteomes" id="UP000184286">
    <property type="component" value="Unassembled WGS sequence"/>
</dbReference>
<evidence type="ECO:0000313" key="3">
    <source>
        <dbReference type="EMBL" id="OQD57373.1"/>
    </source>
</evidence>
<comment type="caution">
    <text evidence="3">The sequence shown here is derived from an EMBL/GenBank/DDBJ whole genome shotgun (WGS) entry which is preliminary data.</text>
</comment>